<dbReference type="InterPro" id="IPR036890">
    <property type="entry name" value="HATPase_C_sf"/>
</dbReference>
<protein>
    <submittedName>
        <fullName evidence="8">LAQU0S04e07580g1_1</fullName>
    </submittedName>
</protein>
<dbReference type="EMBL" id="LN890563">
    <property type="protein sequence ID" value="CUS22072.1"/>
    <property type="molecule type" value="Genomic_DNA"/>
</dbReference>
<sequence>MSAPLKIKPLAESVVNKIAAGEIIVAPVNALKEMMENSIDAGATTIDILVKEGGLKILQITDNGSGIDKSDLPILCQRFTTSKLKTFEDLSSIQTYGFRGEALASISHIARVTVTTKTKNEACAWKVSYSAGKMMGEPKPIAGRDGTIILVEDLFYNVQSRLRSLRSPSDELAKILDCVGRYAINSKNVGFSCKKFGESQFALTVRNEADVRERVQAVFGRGTASNLIELEVPEIQGLGASASGQVSTLNFINKKSISPIFFINNRLVTCDPLRRALYQTYSSHLAKGNRPFIYLNVTIRPELVDVNVHPTKREVRFLHDEEIIEQIASQLADVLSNCDTSRSFKTTSIFTQKPVSIKEGLGKPHSQIINNLPVTPLGNKVKRQENKLVRIDASQTKITNFLKSAEYTGEAEESTLHKQPYEDDSPHAIDHTSESMQLQENWVVDTPSRRTPKTSSYTVSRKMRVEVNLASVNTLRKEADSNMNKDLTNVFANLTYVGLVDEQRRLACIQHDLRLFLVDYGSICSELFYQVGLTDFANFGRIYLVNEDESAGIREEGLSVGSLIEEIVSSRGGSVAELIRPLWDMREMLEEYFSIELYGGDNQVENTKIKSLPLLIKGYIPPLSKLPHFLYRILTKIDWSDEMKCLQGILKQIALLYVPEMIEQIDPEDSSIEEEERVRYLADTENMEKVLEETIFPCIKKRLLAPRGLLKSVIEVANLPGLYRVFERC</sequence>
<dbReference type="InterPro" id="IPR038973">
    <property type="entry name" value="MutL/Mlh/Pms-like"/>
</dbReference>
<dbReference type="PROSITE" id="PS00058">
    <property type="entry name" value="DNA_MISMATCH_REPAIR_1"/>
    <property type="match status" value="1"/>
</dbReference>
<dbReference type="InterPro" id="IPR020568">
    <property type="entry name" value="Ribosomal_Su5_D2-typ_SF"/>
</dbReference>
<keyword evidence="9" id="KW-1185">Reference proteome</keyword>
<dbReference type="PANTHER" id="PTHR10073:SF12">
    <property type="entry name" value="DNA MISMATCH REPAIR PROTEIN MLH1"/>
    <property type="match status" value="1"/>
</dbReference>
<feature type="region of interest" description="Disordered" evidence="6">
    <location>
        <begin position="409"/>
        <end position="429"/>
    </location>
</feature>
<evidence type="ECO:0000313" key="8">
    <source>
        <dbReference type="EMBL" id="CUS22072.1"/>
    </source>
</evidence>
<feature type="domain" description="DNA mismatch repair protein S5" evidence="7">
    <location>
        <begin position="215"/>
        <end position="336"/>
    </location>
</feature>
<evidence type="ECO:0000259" key="7">
    <source>
        <dbReference type="SMART" id="SM01340"/>
    </source>
</evidence>
<accession>A0A0P1KQ19</accession>
<dbReference type="FunFam" id="3.30.230.10:FF:000014">
    <property type="entry name" value="DNA mismatch repair protein Mlh1"/>
    <property type="match status" value="1"/>
</dbReference>
<evidence type="ECO:0000256" key="1">
    <source>
        <dbReference type="ARBA" id="ARBA00004123"/>
    </source>
</evidence>
<gene>
    <name evidence="8" type="ORF">LAQU0_S04e07580g</name>
</gene>
<reference evidence="9" key="1">
    <citation type="submission" date="2015-10" db="EMBL/GenBank/DDBJ databases">
        <authorList>
            <person name="Devillers H."/>
        </authorList>
    </citation>
    <scope>NUCLEOTIDE SEQUENCE [LARGE SCALE GENOMIC DNA]</scope>
</reference>
<evidence type="ECO:0000313" key="9">
    <source>
        <dbReference type="Proteomes" id="UP000236544"/>
    </source>
</evidence>
<dbReference type="Pfam" id="PF16413">
    <property type="entry name" value="Mlh1_C"/>
    <property type="match status" value="1"/>
</dbReference>
<dbReference type="GO" id="GO:0006298">
    <property type="term" value="P:mismatch repair"/>
    <property type="evidence" value="ECO:0007669"/>
    <property type="project" value="InterPro"/>
</dbReference>
<dbReference type="GO" id="GO:0032389">
    <property type="term" value="C:MutLalpha complex"/>
    <property type="evidence" value="ECO:0007669"/>
    <property type="project" value="TreeGrafter"/>
</dbReference>
<dbReference type="SUPFAM" id="SSF55874">
    <property type="entry name" value="ATPase domain of HSP90 chaperone/DNA topoisomerase II/histidine kinase"/>
    <property type="match status" value="1"/>
</dbReference>
<evidence type="ECO:0000256" key="6">
    <source>
        <dbReference type="SAM" id="MobiDB-lite"/>
    </source>
</evidence>
<dbReference type="Gene3D" id="3.30.565.10">
    <property type="entry name" value="Histidine kinase-like ATPase, C-terminal domain"/>
    <property type="match status" value="1"/>
</dbReference>
<dbReference type="InterPro" id="IPR014762">
    <property type="entry name" value="DNA_mismatch_repair_CS"/>
</dbReference>
<dbReference type="GO" id="GO:0030983">
    <property type="term" value="F:mismatched DNA binding"/>
    <property type="evidence" value="ECO:0007669"/>
    <property type="project" value="InterPro"/>
</dbReference>
<dbReference type="SMART" id="SM01340">
    <property type="entry name" value="DNA_mis_repair"/>
    <property type="match status" value="1"/>
</dbReference>
<dbReference type="GO" id="GO:0016887">
    <property type="term" value="F:ATP hydrolysis activity"/>
    <property type="evidence" value="ECO:0007669"/>
    <property type="project" value="InterPro"/>
</dbReference>
<dbReference type="Proteomes" id="UP000236544">
    <property type="component" value="Unassembled WGS sequence"/>
</dbReference>
<dbReference type="Pfam" id="PF13589">
    <property type="entry name" value="HATPase_c_3"/>
    <property type="match status" value="1"/>
</dbReference>
<dbReference type="SUPFAM" id="SSF54211">
    <property type="entry name" value="Ribosomal protein S5 domain 2-like"/>
    <property type="match status" value="1"/>
</dbReference>
<dbReference type="GO" id="GO:0140664">
    <property type="term" value="F:ATP-dependent DNA damage sensor activity"/>
    <property type="evidence" value="ECO:0007669"/>
    <property type="project" value="InterPro"/>
</dbReference>
<dbReference type="AlphaFoldDB" id="A0A0P1KQ19"/>
<organism evidence="8 9">
    <name type="scientific">Lachancea quebecensis</name>
    <dbReference type="NCBI Taxonomy" id="1654605"/>
    <lineage>
        <taxon>Eukaryota</taxon>
        <taxon>Fungi</taxon>
        <taxon>Dikarya</taxon>
        <taxon>Ascomycota</taxon>
        <taxon>Saccharomycotina</taxon>
        <taxon>Saccharomycetes</taxon>
        <taxon>Saccharomycetales</taxon>
        <taxon>Saccharomycetaceae</taxon>
        <taxon>Lachancea</taxon>
    </lineage>
</organism>
<evidence type="ECO:0000256" key="4">
    <source>
        <dbReference type="ARBA" id="ARBA00023204"/>
    </source>
</evidence>
<dbReference type="PANTHER" id="PTHR10073">
    <property type="entry name" value="DNA MISMATCH REPAIR PROTEIN MLH, PMS, MUTL"/>
    <property type="match status" value="1"/>
</dbReference>
<evidence type="ECO:0000256" key="5">
    <source>
        <dbReference type="ARBA" id="ARBA00023242"/>
    </source>
</evidence>
<dbReference type="FunFam" id="3.30.565.10:FF:000079">
    <property type="entry name" value="DNA mismatch repair protein MLH"/>
    <property type="match status" value="1"/>
</dbReference>
<dbReference type="InterPro" id="IPR013507">
    <property type="entry name" value="DNA_mismatch_S5_2-like"/>
</dbReference>
<dbReference type="Gene3D" id="3.30.230.10">
    <property type="match status" value="1"/>
</dbReference>
<keyword evidence="4" id="KW-0234">DNA repair</keyword>
<name>A0A0P1KQ19_9SACH</name>
<evidence type="ECO:0000256" key="3">
    <source>
        <dbReference type="ARBA" id="ARBA00022763"/>
    </source>
</evidence>
<keyword evidence="3" id="KW-0227">DNA damage</keyword>
<dbReference type="OrthoDB" id="10263226at2759"/>
<dbReference type="CDD" id="cd16926">
    <property type="entry name" value="HATPase_MutL-MLH-PMS-like"/>
    <property type="match status" value="1"/>
</dbReference>
<dbReference type="InterPro" id="IPR002099">
    <property type="entry name" value="MutL/Mlh/PMS"/>
</dbReference>
<feature type="compositionally biased region" description="Basic and acidic residues" evidence="6">
    <location>
        <begin position="414"/>
        <end position="429"/>
    </location>
</feature>
<dbReference type="GO" id="GO:0061982">
    <property type="term" value="P:meiosis I cell cycle process"/>
    <property type="evidence" value="ECO:0007669"/>
    <property type="project" value="UniProtKB-ARBA"/>
</dbReference>
<evidence type="ECO:0000256" key="2">
    <source>
        <dbReference type="ARBA" id="ARBA00006082"/>
    </source>
</evidence>
<keyword evidence="5" id="KW-0539">Nucleus</keyword>
<dbReference type="InterPro" id="IPR014721">
    <property type="entry name" value="Ribsml_uS5_D2-typ_fold_subgr"/>
</dbReference>
<proteinExistence type="inferred from homology"/>
<comment type="subcellular location">
    <subcellularLocation>
        <location evidence="1">Nucleus</location>
    </subcellularLocation>
</comment>
<dbReference type="NCBIfam" id="TIGR00585">
    <property type="entry name" value="mutl"/>
    <property type="match status" value="1"/>
</dbReference>
<dbReference type="GO" id="GO:0005524">
    <property type="term" value="F:ATP binding"/>
    <property type="evidence" value="ECO:0007669"/>
    <property type="project" value="InterPro"/>
</dbReference>
<dbReference type="InterPro" id="IPR032189">
    <property type="entry name" value="Mlh1_C"/>
</dbReference>
<dbReference type="Pfam" id="PF01119">
    <property type="entry name" value="DNA_mis_repair"/>
    <property type="match status" value="1"/>
</dbReference>
<comment type="similarity">
    <text evidence="2">Belongs to the DNA mismatch repair MutL/HexB family.</text>
</comment>